<dbReference type="AlphaFoldDB" id="A0A9K3CVX8"/>
<evidence type="ECO:0000313" key="6">
    <source>
        <dbReference type="EMBL" id="GIQ84303.1"/>
    </source>
</evidence>
<dbReference type="GO" id="GO:0016020">
    <property type="term" value="C:membrane"/>
    <property type="evidence" value="ECO:0007669"/>
    <property type="project" value="InterPro"/>
</dbReference>
<feature type="transmembrane region" description="Helical" evidence="5">
    <location>
        <begin position="200"/>
        <end position="222"/>
    </location>
</feature>
<proteinExistence type="predicted"/>
<dbReference type="GO" id="GO:0005524">
    <property type="term" value="F:ATP binding"/>
    <property type="evidence" value="ECO:0007669"/>
    <property type="project" value="InterPro"/>
</dbReference>
<sequence length="1032" mass="113350">GRKRRHDSEEGAPSYLKQTLELFLRGPMWRLRMCSLLEVVMWIGSAISLQLVADGAYERIVTFGEEDFARVVASMILLPLCLGGAALTRRIKAFYKDSLSNRAYVALSCQLIDRVQSHMTPSLLGGDTPSVLRLLFNDVQVVKRFMKGKAEKARQSLFSESVESLQSIRMQSLEDDVLSQLGLLWRKEGKIVAKTRLRGGFARGGVSALEAVLMLVSVSVFVSVYGDFQAWITPGAAGALYLIVSAVRRPLAALSPRRHLAKAYTQSLQRLQLFFSVTDSLPPAALSGHATNPPSRPLREREGRRGRERGRKGPIRVTAEGEVGAASMGGEMGAIGVFPGVGSVADSMRPQREEDSEEEREDSAISETSESSEDIGRSGAKKGTLALRRGREREAEREIVLDIRQSRAGVDPTNRNPIACGFDLTVRKGDRVGIVVGENTKLTHREVIMSLTGEYSLTAGPSGGGTDLGDPRTRELAMERERSREREGGWESQWARGMLGSPTASGSRPSSQYHRVTSESMRDSSASHYVGKSSVVVNPANPYILPGTVLENVCMGPASLEGMDIVTQIGRKLHPHLHVRDRRDIADPIDRTTIQLARTLCHRPDLVIVKAGDGFSREILKRLQAGHSIGLVIVGTKAEIEAELKETGGTDASDSSYTGGTGGEGEREWRFLDFMESRVRLPLSLSLARKSSMSVLRLAPVSMEPEYKSVLSLHVTEDPPLYSRPTSMHCLTGSVEGGDGHESIASILAKHEEAEREREREVQRGVIARRRKGLYGELSLGHDDDHTVPMRGYRGQTREERRRQKEEARRLKQLEWERKDHAKKVAAGPSFSSAFNLSSTLEIVLIVGIVLSLALTTVEALKQLSEWSLPPGESESITVYMASFQGYMIVVGLLFLARDVTISMTGVSYARSVYKRLVRSTFFASLDSYCTGGGDPDASKPERTVRGIPIRILRFVSEDIAENLGRGPGPAYSVIIAVSRAAITAYLIIESLPFWRTASLLMNLRNSLLFAGPITILMAIPLYIASNTAHKK</sequence>
<keyword evidence="7" id="KW-1185">Reference proteome</keyword>
<evidence type="ECO:0000313" key="7">
    <source>
        <dbReference type="Proteomes" id="UP000265618"/>
    </source>
</evidence>
<reference evidence="6 7" key="1">
    <citation type="journal article" date="2018" name="PLoS ONE">
        <title>The draft genome of Kipferlia bialata reveals reductive genome evolution in fornicate parasites.</title>
        <authorList>
            <person name="Tanifuji G."/>
            <person name="Takabayashi S."/>
            <person name="Kume K."/>
            <person name="Takagi M."/>
            <person name="Nakayama T."/>
            <person name="Kamikawa R."/>
            <person name="Inagaki Y."/>
            <person name="Hashimoto T."/>
        </authorList>
    </citation>
    <scope>NUCLEOTIDE SEQUENCE [LARGE SCALE GENOMIC DNA]</scope>
    <source>
        <strain evidence="6">NY0173</strain>
    </source>
</reference>
<keyword evidence="2 5" id="KW-1133">Transmembrane helix</keyword>
<dbReference type="EMBL" id="BDIP01001387">
    <property type="protein sequence ID" value="GIQ84303.1"/>
    <property type="molecule type" value="Genomic_DNA"/>
</dbReference>
<feature type="compositionally biased region" description="Polar residues" evidence="4">
    <location>
        <begin position="502"/>
        <end position="515"/>
    </location>
</feature>
<evidence type="ECO:0000256" key="3">
    <source>
        <dbReference type="ARBA" id="ARBA00023136"/>
    </source>
</evidence>
<feature type="transmembrane region" description="Helical" evidence="5">
    <location>
        <begin position="33"/>
        <end position="53"/>
    </location>
</feature>
<name>A0A9K3CVX8_9EUKA</name>
<dbReference type="InterPro" id="IPR036640">
    <property type="entry name" value="ABC1_TM_sf"/>
</dbReference>
<evidence type="ECO:0000256" key="5">
    <source>
        <dbReference type="SAM" id="Phobius"/>
    </source>
</evidence>
<feature type="transmembrane region" description="Helical" evidence="5">
    <location>
        <begin position="834"/>
        <end position="857"/>
    </location>
</feature>
<keyword evidence="1 5" id="KW-0812">Transmembrane</keyword>
<feature type="transmembrane region" description="Helical" evidence="5">
    <location>
        <begin position="228"/>
        <end position="247"/>
    </location>
</feature>
<feature type="transmembrane region" description="Helical" evidence="5">
    <location>
        <begin position="68"/>
        <end position="87"/>
    </location>
</feature>
<comment type="caution">
    <text evidence="6">The sequence shown here is derived from an EMBL/GenBank/DDBJ whole genome shotgun (WGS) entry which is preliminary data.</text>
</comment>
<feature type="region of interest" description="Disordered" evidence="4">
    <location>
        <begin position="778"/>
        <end position="805"/>
    </location>
</feature>
<feature type="region of interest" description="Disordered" evidence="4">
    <location>
        <begin position="284"/>
        <end position="391"/>
    </location>
</feature>
<keyword evidence="3 5" id="KW-0472">Membrane</keyword>
<feature type="region of interest" description="Disordered" evidence="4">
    <location>
        <begin position="496"/>
        <end position="525"/>
    </location>
</feature>
<dbReference type="SUPFAM" id="SSF90123">
    <property type="entry name" value="ABC transporter transmembrane region"/>
    <property type="match status" value="1"/>
</dbReference>
<feature type="transmembrane region" description="Helical" evidence="5">
    <location>
        <begin position="1009"/>
        <end position="1026"/>
    </location>
</feature>
<feature type="non-terminal residue" evidence="6">
    <location>
        <position position="1032"/>
    </location>
</feature>
<evidence type="ECO:0000256" key="4">
    <source>
        <dbReference type="SAM" id="MobiDB-lite"/>
    </source>
</evidence>
<protein>
    <submittedName>
        <fullName evidence="6">Uncharacterized protein</fullName>
    </submittedName>
</protein>
<feature type="non-terminal residue" evidence="6">
    <location>
        <position position="1"/>
    </location>
</feature>
<evidence type="ECO:0000256" key="2">
    <source>
        <dbReference type="ARBA" id="ARBA00022989"/>
    </source>
</evidence>
<gene>
    <name evidence="6" type="ORF">KIPB_005766</name>
</gene>
<dbReference type="Proteomes" id="UP000265618">
    <property type="component" value="Unassembled WGS sequence"/>
</dbReference>
<evidence type="ECO:0000256" key="1">
    <source>
        <dbReference type="ARBA" id="ARBA00022692"/>
    </source>
</evidence>
<organism evidence="6 7">
    <name type="scientific">Kipferlia bialata</name>
    <dbReference type="NCBI Taxonomy" id="797122"/>
    <lineage>
        <taxon>Eukaryota</taxon>
        <taxon>Metamonada</taxon>
        <taxon>Carpediemonas-like organisms</taxon>
        <taxon>Kipferlia</taxon>
    </lineage>
</organism>
<feature type="compositionally biased region" description="Basic and acidic residues" evidence="4">
    <location>
        <begin position="796"/>
        <end position="805"/>
    </location>
</feature>
<feature type="transmembrane region" description="Helical" evidence="5">
    <location>
        <begin position="877"/>
        <end position="897"/>
    </location>
</feature>
<accession>A0A9K3CVX8</accession>